<dbReference type="Pfam" id="PF18911">
    <property type="entry name" value="PKD_4"/>
    <property type="match status" value="1"/>
</dbReference>
<dbReference type="CDD" id="cd00146">
    <property type="entry name" value="PKD"/>
    <property type="match status" value="1"/>
</dbReference>
<feature type="signal peptide" evidence="3">
    <location>
        <begin position="1"/>
        <end position="30"/>
    </location>
</feature>
<dbReference type="SUPFAM" id="SSF50952">
    <property type="entry name" value="Soluble quinoprotein glucose dehydrogenase"/>
    <property type="match status" value="1"/>
</dbReference>
<dbReference type="InterPro" id="IPR022409">
    <property type="entry name" value="PKD/Chitinase_dom"/>
</dbReference>
<dbReference type="EMBL" id="WLZY01000008">
    <property type="protein sequence ID" value="NDL59531.1"/>
    <property type="molecule type" value="Genomic_DNA"/>
</dbReference>
<dbReference type="SMART" id="SM00606">
    <property type="entry name" value="CBD_IV"/>
    <property type="match status" value="1"/>
</dbReference>
<dbReference type="Gene3D" id="2.120.10.30">
    <property type="entry name" value="TolB, C-terminal domain"/>
    <property type="match status" value="1"/>
</dbReference>
<evidence type="ECO:0000313" key="7">
    <source>
        <dbReference type="Proteomes" id="UP000460435"/>
    </source>
</evidence>
<feature type="chain" id="PRO_5029652315" evidence="3">
    <location>
        <begin position="31"/>
        <end position="932"/>
    </location>
</feature>
<dbReference type="Pfam" id="PF07995">
    <property type="entry name" value="GSDH"/>
    <property type="match status" value="1"/>
</dbReference>
<dbReference type="InterPro" id="IPR011041">
    <property type="entry name" value="Quinoprot_gluc/sorb_DH_b-prop"/>
</dbReference>
<dbReference type="InterPro" id="IPR005084">
    <property type="entry name" value="CBM6"/>
</dbReference>
<dbReference type="InterPro" id="IPR006584">
    <property type="entry name" value="Cellulose-bd_IV"/>
</dbReference>
<dbReference type="RefSeq" id="WP_162452252.1">
    <property type="nucleotide sequence ID" value="NZ_WLZY01000008.1"/>
</dbReference>
<dbReference type="SUPFAM" id="SSF49785">
    <property type="entry name" value="Galactose-binding domain-like"/>
    <property type="match status" value="1"/>
</dbReference>
<dbReference type="InterPro" id="IPR013783">
    <property type="entry name" value="Ig-like_fold"/>
</dbReference>
<reference evidence="6 7" key="1">
    <citation type="submission" date="2019-11" db="EMBL/GenBank/DDBJ databases">
        <authorList>
            <person name="Li X.-J."/>
            <person name="Feng X.-M."/>
        </authorList>
    </citation>
    <scope>NUCLEOTIDE SEQUENCE [LARGE SCALE GENOMIC DNA]</scope>
    <source>
        <strain evidence="6 7">XMNu-373</strain>
    </source>
</reference>
<dbReference type="PROSITE" id="PS51175">
    <property type="entry name" value="CBM6"/>
    <property type="match status" value="1"/>
</dbReference>
<dbReference type="GO" id="GO:0005975">
    <property type="term" value="P:carbohydrate metabolic process"/>
    <property type="evidence" value="ECO:0007669"/>
    <property type="project" value="UniProtKB-ARBA"/>
</dbReference>
<dbReference type="PROSITE" id="PS50093">
    <property type="entry name" value="PKD"/>
    <property type="match status" value="1"/>
</dbReference>
<dbReference type="InterPro" id="IPR000601">
    <property type="entry name" value="PKD_dom"/>
</dbReference>
<dbReference type="Gene3D" id="2.60.40.10">
    <property type="entry name" value="Immunoglobulins"/>
    <property type="match status" value="1"/>
</dbReference>
<dbReference type="InterPro" id="IPR008979">
    <property type="entry name" value="Galactose-bd-like_sf"/>
</dbReference>
<keyword evidence="1 3" id="KW-0732">Signal</keyword>
<dbReference type="Proteomes" id="UP000460435">
    <property type="component" value="Unassembled WGS sequence"/>
</dbReference>
<dbReference type="SUPFAM" id="SSF49299">
    <property type="entry name" value="PKD domain"/>
    <property type="match status" value="1"/>
</dbReference>
<dbReference type="GO" id="GO:0030246">
    <property type="term" value="F:carbohydrate binding"/>
    <property type="evidence" value="ECO:0007669"/>
    <property type="project" value="InterPro"/>
</dbReference>
<feature type="region of interest" description="Disordered" evidence="2">
    <location>
        <begin position="724"/>
        <end position="743"/>
    </location>
</feature>
<evidence type="ECO:0000259" key="5">
    <source>
        <dbReference type="PROSITE" id="PS51175"/>
    </source>
</evidence>
<gene>
    <name evidence="6" type="ORF">F7O44_20895</name>
</gene>
<accession>A0A7K3M867</accession>
<dbReference type="Pfam" id="PF03422">
    <property type="entry name" value="CBM_6"/>
    <property type="match status" value="1"/>
</dbReference>
<feature type="domain" description="PKD" evidence="4">
    <location>
        <begin position="518"/>
        <end position="601"/>
    </location>
</feature>
<name>A0A7K3M867_9ACTN</name>
<dbReference type="PANTHER" id="PTHR19328">
    <property type="entry name" value="HEDGEHOG-INTERACTING PROTEIN"/>
    <property type="match status" value="1"/>
</dbReference>
<proteinExistence type="predicted"/>
<organism evidence="6 7">
    <name type="scientific">Phytoactinopolyspora mesophila</name>
    <dbReference type="NCBI Taxonomy" id="2650750"/>
    <lineage>
        <taxon>Bacteria</taxon>
        <taxon>Bacillati</taxon>
        <taxon>Actinomycetota</taxon>
        <taxon>Actinomycetes</taxon>
        <taxon>Jiangellales</taxon>
        <taxon>Jiangellaceae</taxon>
        <taxon>Phytoactinopolyspora</taxon>
    </lineage>
</organism>
<dbReference type="PANTHER" id="PTHR19328:SF75">
    <property type="entry name" value="ALDOSE SUGAR DEHYDROGENASE YLII"/>
    <property type="match status" value="1"/>
</dbReference>
<evidence type="ECO:0000256" key="3">
    <source>
        <dbReference type="SAM" id="SignalP"/>
    </source>
</evidence>
<evidence type="ECO:0000256" key="2">
    <source>
        <dbReference type="SAM" id="MobiDB-lite"/>
    </source>
</evidence>
<dbReference type="SMART" id="SM00089">
    <property type="entry name" value="PKD"/>
    <property type="match status" value="1"/>
</dbReference>
<dbReference type="InterPro" id="IPR035986">
    <property type="entry name" value="PKD_dom_sf"/>
</dbReference>
<evidence type="ECO:0000256" key="1">
    <source>
        <dbReference type="ARBA" id="ARBA00022729"/>
    </source>
</evidence>
<protein>
    <submittedName>
        <fullName evidence="6">Carbohydrate-binding protein</fullName>
    </submittedName>
</protein>
<dbReference type="InterPro" id="IPR012938">
    <property type="entry name" value="Glc/Sorbosone_DH"/>
</dbReference>
<feature type="domain" description="CBM6" evidence="5">
    <location>
        <begin position="713"/>
        <end position="841"/>
    </location>
</feature>
<dbReference type="AlphaFoldDB" id="A0A7K3M867"/>
<evidence type="ECO:0000313" key="6">
    <source>
        <dbReference type="EMBL" id="NDL59531.1"/>
    </source>
</evidence>
<evidence type="ECO:0000259" key="4">
    <source>
        <dbReference type="PROSITE" id="PS50093"/>
    </source>
</evidence>
<dbReference type="CDD" id="cd04084">
    <property type="entry name" value="CBM6_xylanase-like"/>
    <property type="match status" value="1"/>
</dbReference>
<comment type="caution">
    <text evidence="6">The sequence shown here is derived from an EMBL/GenBank/DDBJ whole genome shotgun (WGS) entry which is preliminary data.</text>
</comment>
<dbReference type="InterPro" id="IPR011042">
    <property type="entry name" value="6-blade_b-propeller_TolB-like"/>
</dbReference>
<keyword evidence="7" id="KW-1185">Reference proteome</keyword>
<dbReference type="Gene3D" id="2.60.120.260">
    <property type="entry name" value="Galactose-binding domain-like"/>
    <property type="match status" value="1"/>
</dbReference>
<sequence length="932" mass="101371">MMSISTRIAAVISAIAVAAAGLAGVAPAGAHDHPDTDWEDYEKITLTSEVGEPMSMAVLPDRRVLHTNRQGQFRLYDPQTASTRVITSLPVYQFSEDGMQGIALDPDFEDNGWVYVYYSPVIPGFPEGPAPNEVEPGGDTSIFDDYVGHNVLSRFQFVDDPVNPYIDLDSEQEILEVPINRGLCCHNGGDIGFDSQGNLFLSTGDDTNPFQSQNYTPIDVRPYRNPGFDAQRTSANTADLRGKLLRITVNEDGSYDVPDDNMFTSGEWDHLFPDGVYDPELARPEIYAMGFRNPFRFSVDPVTDAVYLGDYGPDASAPNPDRGPRATIEWVVITEPRNHGWPYCVGNKFPYVDYDFETGESGDTFDCDAPVNESPLNTGLEQLPPMTPAEVWYHNSTVVPEFPELGSGGGGPMGGPAYQYDADVAEQFPTAFPVEFDGVPLFYEWTRNYIKQFHLDDDGTAVHEITDMLPDMDWNAPMDMEWGPDGSLYVLEYGGGFFVEHPLAQLSRVDYVADGRSPRARVTPSVRSGQAPLEVAFSSEGTEHPDEDVEIAEYHWNFGDGATSTETHPTHTFTENGVYPVTLTVTDTNGLTGQAGTTIVVGNTAPEVDLALPVDGGFFDWGEGGGYRIDVTDVEDGDINCDEVILNSALGHDEHAHPMGEQRGCEGTFDTPADSGHGPDLNVYWVLTARYTDRGAEGLPTLTGTDQVTLQPKRKQAQFYDAAEGVSTQNAQDPEESGGQRLSDVNHGDWVAFEPVHLLNIDEIEFRVRSEGAGGTIELRRDAPDGELLGAAEVTNTGGDWEFVSTEVNDPGTTFTAYLVFTNPDADADAELFNLNFFDAIGEGVAGPPPSQVCEGTIVLGVADSGVEDRDAGTGTCVSELLDDGREWRNRGEFVSHVDGVTRDLLADAVITSNERALLVRAAARSGIGGRS</sequence>